<organism evidence="1 2">
    <name type="scientific">Aquifex aeolicus</name>
    <dbReference type="NCBI Taxonomy" id="63363"/>
    <lineage>
        <taxon>Bacteria</taxon>
        <taxon>Pseudomonadati</taxon>
        <taxon>Aquificota</taxon>
        <taxon>Aquificia</taxon>
        <taxon>Aquificales</taxon>
        <taxon>Aquificaceae</taxon>
        <taxon>Aquifex</taxon>
    </lineage>
</organism>
<comment type="caution">
    <text evidence="1">The sequence shown here is derived from an EMBL/GenBank/DDBJ whole genome shotgun (WGS) entry which is preliminary data.</text>
</comment>
<gene>
    <name evidence="1" type="ORF">EYH37_04425</name>
</gene>
<dbReference type="Proteomes" id="UP000606463">
    <property type="component" value="Unassembled WGS sequence"/>
</dbReference>
<protein>
    <submittedName>
        <fullName evidence="1">Uncharacterized protein</fullName>
    </submittedName>
</protein>
<evidence type="ECO:0000313" key="2">
    <source>
        <dbReference type="Proteomes" id="UP000606463"/>
    </source>
</evidence>
<reference evidence="1" key="1">
    <citation type="journal article" date="2020" name="ISME J.">
        <title>Gammaproteobacteria mediating utilization of methyl-, sulfur- and petroleum organic compounds in deep ocean hydrothermal plumes.</title>
        <authorList>
            <person name="Zhou Z."/>
            <person name="Liu Y."/>
            <person name="Pan J."/>
            <person name="Cron B.R."/>
            <person name="Toner B.M."/>
            <person name="Anantharaman K."/>
            <person name="Breier J.A."/>
            <person name="Dick G.J."/>
            <person name="Li M."/>
        </authorList>
    </citation>
    <scope>NUCLEOTIDE SEQUENCE</scope>
    <source>
        <strain evidence="1">SZUA-1501</strain>
    </source>
</reference>
<proteinExistence type="predicted"/>
<evidence type="ECO:0000313" key="1">
    <source>
        <dbReference type="EMBL" id="HIP98591.1"/>
    </source>
</evidence>
<dbReference type="EMBL" id="DQVE01000047">
    <property type="protein sequence ID" value="HIP98591.1"/>
    <property type="molecule type" value="Genomic_DNA"/>
</dbReference>
<name>A0A9D1CFM3_AQUAO</name>
<accession>A0A9D1CFM3</accession>
<sequence length="66" mass="7914">MTKATKIKQKLKETKEKRMLQTPKVFRLKLQNLSKTDLQTLERLFLEAMKREAQHQKCGEEVTYTF</sequence>
<dbReference type="AlphaFoldDB" id="A0A9D1CFM3"/>